<proteinExistence type="predicted"/>
<evidence type="ECO:0000259" key="4">
    <source>
        <dbReference type="SMART" id="SM00331"/>
    </source>
</evidence>
<keyword evidence="3" id="KW-0472">Membrane</keyword>
<keyword evidence="2" id="KW-0175">Coiled coil</keyword>
<protein>
    <recommendedName>
        <fullName evidence="4">PPM-type phosphatase domain-containing protein</fullName>
    </recommendedName>
</protein>
<keyword evidence="3" id="KW-0812">Transmembrane</keyword>
<feature type="domain" description="PPM-type phosphatase" evidence="4">
    <location>
        <begin position="253"/>
        <end position="477"/>
    </location>
</feature>
<feature type="transmembrane region" description="Helical" evidence="3">
    <location>
        <begin position="108"/>
        <end position="125"/>
    </location>
</feature>
<dbReference type="PANTHER" id="PTHR43156">
    <property type="entry name" value="STAGE II SPORULATION PROTEIN E-RELATED"/>
    <property type="match status" value="1"/>
</dbReference>
<feature type="transmembrane region" description="Helical" evidence="3">
    <location>
        <begin position="132"/>
        <end position="153"/>
    </location>
</feature>
<gene>
    <name evidence="5" type="ORF">PEDI_29200</name>
</gene>
<dbReference type="AlphaFoldDB" id="A0AAN5AMZ9"/>
<sequence>MSIPLSQSHFGTAFFMPEASSDVARYERIMKFSCLLAGLIHLFFLLLFRYFGAEEMAALNLYFSIPLYLLTFWAAHFRKFNLVAILNFGELIVHAVMATFYLGLSTGFHIYLLLPVILSFIFYKYPIVERVLISAFFSLAYFGFYIWTSGLYLESPLPAWLRHSFFLFNISLFVGFTSLMIFLFVKEAFRMEQKILDANEKLTHQKQEIGEQRNALMRQKEELEYQRDRVNESIQYAQQLQKAVIPSPEILSPYVEDYFLLERPCNVVSGDFFWLKVVEGKLMLLLADCTGHGVPGAFMSMLAIGLMENVAKDFGAADPALLMDELRRRMKAALGKGEQLDLGQEGMDGAILIFDPERYELEYSGAYNPVWVIGQQGLQIVKGSRQPVGAHVVEVPFVSHSVKLNKGDAVYLFTDGFYDQVNGQDGEKMKLKRFKSELLKHTTFPMQEQSKALETFFNDWQQGAEQVDDFMVFGFRV</sequence>
<keyword evidence="1" id="KW-0378">Hydrolase</keyword>
<dbReference type="Pfam" id="PF07228">
    <property type="entry name" value="SpoIIE"/>
    <property type="match status" value="1"/>
</dbReference>
<reference evidence="5 6" key="1">
    <citation type="submission" date="2021-12" db="EMBL/GenBank/DDBJ databases">
        <title>Genome sequencing of bacteria with rrn-lacking chromosome and rrn-plasmid.</title>
        <authorList>
            <person name="Anda M."/>
            <person name="Iwasaki W."/>
        </authorList>
    </citation>
    <scope>NUCLEOTIDE SEQUENCE [LARGE SCALE GENOMIC DNA]</scope>
    <source>
        <strain evidence="5 6">NBRC 15940</strain>
    </source>
</reference>
<keyword evidence="3" id="KW-1133">Transmembrane helix</keyword>
<dbReference type="InterPro" id="IPR001932">
    <property type="entry name" value="PPM-type_phosphatase-like_dom"/>
</dbReference>
<feature type="coiled-coil region" evidence="2">
    <location>
        <begin position="199"/>
        <end position="233"/>
    </location>
</feature>
<dbReference type="GO" id="GO:0016791">
    <property type="term" value="F:phosphatase activity"/>
    <property type="evidence" value="ECO:0007669"/>
    <property type="project" value="TreeGrafter"/>
</dbReference>
<dbReference type="SMART" id="SM00331">
    <property type="entry name" value="PP2C_SIG"/>
    <property type="match status" value="1"/>
</dbReference>
<name>A0AAN5AMZ9_9BACT</name>
<feature type="transmembrane region" description="Helical" evidence="3">
    <location>
        <begin position="32"/>
        <end position="51"/>
    </location>
</feature>
<organism evidence="5 6">
    <name type="scientific">Persicobacter diffluens</name>
    <dbReference type="NCBI Taxonomy" id="981"/>
    <lineage>
        <taxon>Bacteria</taxon>
        <taxon>Pseudomonadati</taxon>
        <taxon>Bacteroidota</taxon>
        <taxon>Cytophagia</taxon>
        <taxon>Cytophagales</taxon>
        <taxon>Persicobacteraceae</taxon>
        <taxon>Persicobacter</taxon>
    </lineage>
</organism>
<evidence type="ECO:0000256" key="2">
    <source>
        <dbReference type="SAM" id="Coils"/>
    </source>
</evidence>
<dbReference type="Proteomes" id="UP001310022">
    <property type="component" value="Unassembled WGS sequence"/>
</dbReference>
<evidence type="ECO:0000256" key="3">
    <source>
        <dbReference type="SAM" id="Phobius"/>
    </source>
</evidence>
<evidence type="ECO:0000256" key="1">
    <source>
        <dbReference type="ARBA" id="ARBA00022801"/>
    </source>
</evidence>
<dbReference type="RefSeq" id="WP_338237651.1">
    <property type="nucleotide sequence ID" value="NZ_BQKE01000001.1"/>
</dbReference>
<evidence type="ECO:0000313" key="5">
    <source>
        <dbReference type="EMBL" id="GJM62368.1"/>
    </source>
</evidence>
<accession>A0AAN5AMZ9</accession>
<keyword evidence="6" id="KW-1185">Reference proteome</keyword>
<feature type="transmembrane region" description="Helical" evidence="3">
    <location>
        <begin position="57"/>
        <end position="75"/>
    </location>
</feature>
<dbReference type="EMBL" id="BQKE01000001">
    <property type="protein sequence ID" value="GJM62368.1"/>
    <property type="molecule type" value="Genomic_DNA"/>
</dbReference>
<comment type="caution">
    <text evidence="5">The sequence shown here is derived from an EMBL/GenBank/DDBJ whole genome shotgun (WGS) entry which is preliminary data.</text>
</comment>
<feature type="transmembrane region" description="Helical" evidence="3">
    <location>
        <begin position="165"/>
        <end position="185"/>
    </location>
</feature>
<dbReference type="InterPro" id="IPR036457">
    <property type="entry name" value="PPM-type-like_dom_sf"/>
</dbReference>
<evidence type="ECO:0000313" key="6">
    <source>
        <dbReference type="Proteomes" id="UP001310022"/>
    </source>
</evidence>
<dbReference type="PANTHER" id="PTHR43156:SF9">
    <property type="entry name" value="HAMP DOMAIN-CONTAINING PROTEIN"/>
    <property type="match status" value="1"/>
</dbReference>
<dbReference type="InterPro" id="IPR052016">
    <property type="entry name" value="Bact_Sigma-Reg"/>
</dbReference>
<dbReference type="Gene3D" id="3.60.40.10">
    <property type="entry name" value="PPM-type phosphatase domain"/>
    <property type="match status" value="1"/>
</dbReference>